<accession>A0A3Q8LYI4</accession>
<reference evidence="20" key="1">
    <citation type="submission" date="2018-05" db="EMBL/GenBank/DDBJ databases">
        <authorList>
            <person name="Li J."/>
        </authorList>
    </citation>
    <scope>NUCLEOTIDE SEQUENCE</scope>
</reference>
<feature type="transmembrane region" description="Helical" evidence="17">
    <location>
        <begin position="345"/>
        <end position="368"/>
    </location>
</feature>
<proteinExistence type="inferred from homology"/>
<dbReference type="EMBL" id="MH294484">
    <property type="protein sequence ID" value="AZH08548.1"/>
    <property type="molecule type" value="Genomic_DNA"/>
</dbReference>
<comment type="function">
    <text evidence="1 17">Component of the ubiquinol-cytochrome c reductase complex (complex III or cytochrome b-c1 complex) that is part of the mitochondrial respiratory chain. The b-c1 complex mediates electron transfer from ubiquinol to cytochrome c. Contributes to the generation of a proton gradient across the mitochondrial membrane that is then used for ATP synthesis.</text>
</comment>
<keyword evidence="16 17" id="KW-0472">Membrane</keyword>
<keyword evidence="10" id="KW-0999">Mitochondrion inner membrane</keyword>
<comment type="similarity">
    <text evidence="17">Belongs to the cytochrome b family.</text>
</comment>
<reference evidence="20" key="2">
    <citation type="journal article" date="2019" name="Sci. Rep.">
        <title>Characterization of the mitochondrial genome of an ancient amphipod Halice sp. MT-2017 (Pardaliscidae) from 10,908 m in the Mariana Trench.</title>
        <authorList>
            <person name="Li J.Y."/>
            <person name="Zeng C."/>
            <person name="Yan G.Y."/>
            <person name="He L.S."/>
        </authorList>
    </citation>
    <scope>NUCLEOTIDE SEQUENCE</scope>
</reference>
<evidence type="ECO:0000256" key="6">
    <source>
        <dbReference type="ARBA" id="ARBA00022617"/>
    </source>
</evidence>
<keyword evidence="12 17" id="KW-1133">Transmembrane helix</keyword>
<name>A0A3Q8LYI4_9CRUS</name>
<dbReference type="InterPro" id="IPR016174">
    <property type="entry name" value="Di-haem_cyt_TM"/>
</dbReference>
<evidence type="ECO:0000256" key="13">
    <source>
        <dbReference type="ARBA" id="ARBA00023004"/>
    </source>
</evidence>
<comment type="subunit">
    <text evidence="3">The main subunits of complex b-c1 are: cytochrome b, cytochrome c1 and the Rieske protein.</text>
</comment>
<sequence length="371" mass="42484">MVNNTTTHNPSILSMNHMLMNLPAPINLSFMWNLGFMLFSCLIIQVITGLVLASYYAPSAELSFYSVSLMVEFTEFNWLARSIHANGATLFFFFLYIHMARGIYYHSYGLVYTWMVGVVILILVMATAFMGYVLPYNQMSYWGASVITNLFSEVPYIGKDLVRLIWGSASVSDPTITRFFTFHFMLPFVIMAMTMVHLNYLHLSGSSNPIGVTVKKGLFHLSSSLKDVTLLSVMMLIFMFIFMFLPLLFSDNDNFVMADSLVTPNHIQPEWYFLFAYAILRSIPNKLGGVIALGMSIMVFFSLPYTGTYMSKSKYVFISAKAVFWWFIVIVILLTWAGACPVEDPYIVMSQMLTFVYFLYFVLNPLFFPKW</sequence>
<feature type="transmembrane region" description="Helical" evidence="17">
    <location>
        <begin position="78"/>
        <end position="97"/>
    </location>
</feature>
<dbReference type="GO" id="GO:0005743">
    <property type="term" value="C:mitochondrial inner membrane"/>
    <property type="evidence" value="ECO:0007669"/>
    <property type="project" value="UniProtKB-SubCell"/>
</dbReference>
<dbReference type="CDD" id="cd00284">
    <property type="entry name" value="Cytochrome_b_N"/>
    <property type="match status" value="1"/>
</dbReference>
<dbReference type="SUPFAM" id="SSF81648">
    <property type="entry name" value="a domain/subunit of cytochrome bc1 complex (Ubiquinol-cytochrome c reductase)"/>
    <property type="match status" value="1"/>
</dbReference>
<dbReference type="PANTHER" id="PTHR19271">
    <property type="entry name" value="CYTOCHROME B"/>
    <property type="match status" value="1"/>
</dbReference>
<dbReference type="GO" id="GO:0046872">
    <property type="term" value="F:metal ion binding"/>
    <property type="evidence" value="ECO:0007669"/>
    <property type="project" value="UniProtKB-UniRule"/>
</dbReference>
<evidence type="ECO:0000256" key="3">
    <source>
        <dbReference type="ARBA" id="ARBA00011649"/>
    </source>
</evidence>
<comment type="cofactor">
    <cofactor evidence="17">
        <name>heme b</name>
        <dbReference type="ChEBI" id="CHEBI:60344"/>
    </cofactor>
    <text evidence="17">Binds 2 heme groups non-covalently.</text>
</comment>
<dbReference type="PROSITE" id="PS51002">
    <property type="entry name" value="CYTB_NTER"/>
    <property type="match status" value="1"/>
</dbReference>
<evidence type="ECO:0000256" key="14">
    <source>
        <dbReference type="ARBA" id="ARBA00023075"/>
    </source>
</evidence>
<dbReference type="SUPFAM" id="SSF81342">
    <property type="entry name" value="Transmembrane di-heme cytochromes"/>
    <property type="match status" value="1"/>
</dbReference>
<dbReference type="PANTHER" id="PTHR19271:SF16">
    <property type="entry name" value="CYTOCHROME B"/>
    <property type="match status" value="1"/>
</dbReference>
<evidence type="ECO:0000256" key="15">
    <source>
        <dbReference type="ARBA" id="ARBA00023128"/>
    </source>
</evidence>
<comment type="subcellular location">
    <subcellularLocation>
        <location evidence="2">Mitochondrion inner membrane</location>
        <topology evidence="2">Multi-pass membrane protein</topology>
    </subcellularLocation>
</comment>
<dbReference type="InterPro" id="IPR048259">
    <property type="entry name" value="Cytochrome_b_N_euk/bac"/>
</dbReference>
<dbReference type="InterPro" id="IPR036150">
    <property type="entry name" value="Cyt_b/b6_C_sf"/>
</dbReference>
<keyword evidence="7 17" id="KW-0679">Respiratory chain</keyword>
<feature type="transmembrane region" description="Helical" evidence="17">
    <location>
        <begin position="109"/>
        <end position="133"/>
    </location>
</feature>
<keyword evidence="9 17" id="KW-0479">Metal-binding</keyword>
<keyword evidence="13 17" id="KW-0408">Iron</keyword>
<evidence type="ECO:0000313" key="20">
    <source>
        <dbReference type="EMBL" id="AZH08548.1"/>
    </source>
</evidence>
<keyword evidence="8 17" id="KW-0812">Transmembrane</keyword>
<feature type="transmembrane region" description="Helical" evidence="17">
    <location>
        <begin position="315"/>
        <end position="339"/>
    </location>
</feature>
<geneLocation type="mitochondrion" evidence="20"/>
<dbReference type="Pfam" id="PF00032">
    <property type="entry name" value="Cytochrom_B_C"/>
    <property type="match status" value="1"/>
</dbReference>
<feature type="domain" description="Cytochrome b/b6 C-terminal region profile" evidence="19">
    <location>
        <begin position="209"/>
        <end position="371"/>
    </location>
</feature>
<feature type="domain" description="Cytochrome b/b6 N-terminal region profile" evidence="18">
    <location>
        <begin position="2"/>
        <end position="210"/>
    </location>
</feature>
<dbReference type="InterPro" id="IPR005797">
    <property type="entry name" value="Cyt_b/b6_N"/>
</dbReference>
<evidence type="ECO:0000256" key="9">
    <source>
        <dbReference type="ARBA" id="ARBA00022723"/>
    </source>
</evidence>
<organism evidence="20">
    <name type="scientific">Halice sp. JL-2018</name>
    <dbReference type="NCBI Taxonomy" id="2528348"/>
    <lineage>
        <taxon>Eukaryota</taxon>
        <taxon>Metazoa</taxon>
        <taxon>Ecdysozoa</taxon>
        <taxon>Arthropoda</taxon>
        <taxon>Crustacea</taxon>
        <taxon>Multicrustacea</taxon>
        <taxon>Malacostraca</taxon>
        <taxon>Eumalacostraca</taxon>
        <taxon>Peracarida</taxon>
        <taxon>Amphipoda</taxon>
        <taxon>Amphilochidea</taxon>
        <taxon>Lysianassida</taxon>
        <taxon>Synopiidira</taxon>
        <taxon>Dexaminoidea</taxon>
        <taxon>Pardaliscidae</taxon>
        <taxon>Halice</taxon>
    </lineage>
</organism>
<evidence type="ECO:0000256" key="16">
    <source>
        <dbReference type="ARBA" id="ARBA00023136"/>
    </source>
</evidence>
<evidence type="ECO:0000256" key="11">
    <source>
        <dbReference type="ARBA" id="ARBA00022982"/>
    </source>
</evidence>
<dbReference type="GO" id="GO:0006122">
    <property type="term" value="P:mitochondrial electron transport, ubiquinol to cytochrome c"/>
    <property type="evidence" value="ECO:0007669"/>
    <property type="project" value="TreeGrafter"/>
</dbReference>
<dbReference type="Pfam" id="PF00033">
    <property type="entry name" value="Cytochrome_B"/>
    <property type="match status" value="1"/>
</dbReference>
<evidence type="ECO:0000256" key="8">
    <source>
        <dbReference type="ARBA" id="ARBA00022692"/>
    </source>
</evidence>
<keyword evidence="6 17" id="KW-0349">Heme</keyword>
<evidence type="ECO:0000256" key="1">
    <source>
        <dbReference type="ARBA" id="ARBA00002566"/>
    </source>
</evidence>
<protein>
    <recommendedName>
        <fullName evidence="4 17">Cytochrome b</fullName>
    </recommendedName>
</protein>
<dbReference type="PROSITE" id="PS51003">
    <property type="entry name" value="CYTB_CTER"/>
    <property type="match status" value="1"/>
</dbReference>
<evidence type="ECO:0000256" key="4">
    <source>
        <dbReference type="ARBA" id="ARBA00013531"/>
    </source>
</evidence>
<feature type="transmembrane region" description="Helical" evidence="17">
    <location>
        <begin position="286"/>
        <end position="303"/>
    </location>
</feature>
<keyword evidence="11 17" id="KW-0249">Electron transport</keyword>
<feature type="transmembrane region" description="Helical" evidence="17">
    <location>
        <begin position="30"/>
        <end position="58"/>
    </location>
</feature>
<feature type="transmembrane region" description="Helical" evidence="17">
    <location>
        <begin position="179"/>
        <end position="200"/>
    </location>
</feature>
<evidence type="ECO:0000256" key="7">
    <source>
        <dbReference type="ARBA" id="ARBA00022660"/>
    </source>
</evidence>
<evidence type="ECO:0000256" key="12">
    <source>
        <dbReference type="ARBA" id="ARBA00022989"/>
    </source>
</evidence>
<evidence type="ECO:0000259" key="18">
    <source>
        <dbReference type="PROSITE" id="PS51002"/>
    </source>
</evidence>
<gene>
    <name evidence="20" type="primary">CYTB</name>
</gene>
<evidence type="ECO:0000259" key="19">
    <source>
        <dbReference type="PROSITE" id="PS51003"/>
    </source>
</evidence>
<evidence type="ECO:0000256" key="5">
    <source>
        <dbReference type="ARBA" id="ARBA00022448"/>
    </source>
</evidence>
<evidence type="ECO:0000256" key="17">
    <source>
        <dbReference type="RuleBase" id="RU362117"/>
    </source>
</evidence>
<dbReference type="GO" id="GO:0016491">
    <property type="term" value="F:oxidoreductase activity"/>
    <property type="evidence" value="ECO:0007669"/>
    <property type="project" value="UniProtKB-UniRule"/>
</dbReference>
<feature type="transmembrane region" description="Helical" evidence="17">
    <location>
        <begin position="228"/>
        <end position="249"/>
    </location>
</feature>
<keyword evidence="14" id="KW-0830">Ubiquinone</keyword>
<dbReference type="InterPro" id="IPR005798">
    <property type="entry name" value="Cyt_b/b6_C"/>
</dbReference>
<dbReference type="GO" id="GO:0008121">
    <property type="term" value="F:quinol-cytochrome-c reductase activity"/>
    <property type="evidence" value="ECO:0007669"/>
    <property type="project" value="TreeGrafter"/>
</dbReference>
<dbReference type="InterPro" id="IPR027387">
    <property type="entry name" value="Cytb/b6-like_sf"/>
</dbReference>
<keyword evidence="15 17" id="KW-0496">Mitochondrion</keyword>
<evidence type="ECO:0000256" key="10">
    <source>
        <dbReference type="ARBA" id="ARBA00022792"/>
    </source>
</evidence>
<keyword evidence="5 17" id="KW-0813">Transport</keyword>
<dbReference type="Gene3D" id="1.20.810.10">
    <property type="entry name" value="Cytochrome Bc1 Complex, Chain C"/>
    <property type="match status" value="1"/>
</dbReference>
<evidence type="ECO:0000256" key="2">
    <source>
        <dbReference type="ARBA" id="ARBA00004448"/>
    </source>
</evidence>
<dbReference type="AlphaFoldDB" id="A0A3Q8LYI4"/>